<comment type="subcellular location">
    <subcellularLocation>
        <location evidence="1">Membrane</location>
        <topology evidence="1">Multi-pass membrane protein</topology>
    </subcellularLocation>
</comment>
<keyword evidence="4 9" id="KW-0812">Transmembrane</keyword>
<accession>A0A1F8AAS8</accession>
<dbReference type="AlphaFoldDB" id="A0A1F8AAS8"/>
<dbReference type="GO" id="GO:0007035">
    <property type="term" value="P:vacuolar acidification"/>
    <property type="evidence" value="ECO:0007669"/>
    <property type="project" value="TreeGrafter"/>
</dbReference>
<dbReference type="GO" id="GO:0051117">
    <property type="term" value="F:ATPase binding"/>
    <property type="evidence" value="ECO:0007669"/>
    <property type="project" value="TreeGrafter"/>
</dbReference>
<evidence type="ECO:0000256" key="7">
    <source>
        <dbReference type="ARBA" id="ARBA00023065"/>
    </source>
</evidence>
<dbReference type="GO" id="GO:0000329">
    <property type="term" value="C:fungal-type vacuole membrane"/>
    <property type="evidence" value="ECO:0007669"/>
    <property type="project" value="TreeGrafter"/>
</dbReference>
<organism evidence="10 11">
    <name type="scientific">Aspergillus bombycis</name>
    <dbReference type="NCBI Taxonomy" id="109264"/>
    <lineage>
        <taxon>Eukaryota</taxon>
        <taxon>Fungi</taxon>
        <taxon>Dikarya</taxon>
        <taxon>Ascomycota</taxon>
        <taxon>Pezizomycotina</taxon>
        <taxon>Eurotiomycetes</taxon>
        <taxon>Eurotiomycetidae</taxon>
        <taxon>Eurotiales</taxon>
        <taxon>Aspergillaceae</taxon>
        <taxon>Aspergillus</taxon>
    </lineage>
</organism>
<evidence type="ECO:0000313" key="11">
    <source>
        <dbReference type="Proteomes" id="UP000179179"/>
    </source>
</evidence>
<evidence type="ECO:0000256" key="4">
    <source>
        <dbReference type="ARBA" id="ARBA00022692"/>
    </source>
</evidence>
<evidence type="ECO:0000256" key="6">
    <source>
        <dbReference type="ARBA" id="ARBA00022989"/>
    </source>
</evidence>
<sequence>MASQDTFFRSSDMSLTQFYIANDIGREIVSALGEIGQVQFRDLNPDTNAFQRPFTKDIVRLDNVERQLRYFHSQITKASIPIRPSSDFANLLEAPLASEVDELVEHSEYLEQRIRALKDSYQTLKEREVELTQWRWVLRDAGGFFDLAHKNPDSVRQSFDNDDVPLLRDIEQHPSPTADRETQGQRGFSGLNIGFVAGVISRERIGALERVLWRTLRGNLYMNQSEIPRVSIDPTSDEEHKNVFLIFAHGKNVLTKVRKISESLGASLYEVDEDRELRRDRIHEVNTQLDDIGQVLQNTKGTLTAELSQIAKSLTHWMTVIKKEKAIYDILNQFSYHQTRKTLIAEAWCPTNSLNLIKSTLQDVDNRAGLSTPTVIIRVQADSATPPTYIRTNKFTEAFQAIVNAYRIPKYQEANPGLYTVVTFPFLFAVMFGDFGHGTLVTIISTAMIFWEQRLQRIKLNELFYMAFYGRYIMLMMGLFSIYTGLIYNDIFSRSFTIFPSQWQWPNDIKPGQTVEASLKEGYRYPIGLDWNWHEAENSLLFSNSMKMKMSILLGWAHMTYALSLQYVNGRHFKSKVDIWGNFIPAMLFYQSIFGYLVITVIYKWSVDWKGRGESPPSLLNMLIFMFLNPGAVDKQLYPYQGTVQVLLLLIAAVQVPIMLLFKPLYLRWEHMRAGDAGYRSLSELTDIGTPAGNSHIDEGTTETYNCMTSDGAGRVQCVHDDEDHKDFDFFDVMIHQIIHTIEFCLNCISHTASYLRLWALSLAHQQLSIVLWNMTLGAAFQAENPTIRPILIIINFYLWFTLSVSVLCVMEGTSAMLHSMRLHWIEAMSKHFIGEGIPFLPFSFRTILDEDNVD</sequence>
<evidence type="ECO:0000256" key="9">
    <source>
        <dbReference type="RuleBase" id="RU361189"/>
    </source>
</evidence>
<dbReference type="Proteomes" id="UP000179179">
    <property type="component" value="Unassembled WGS sequence"/>
</dbReference>
<dbReference type="STRING" id="109264.A0A1F8AAS8"/>
<feature type="transmembrane region" description="Helical" evidence="9">
    <location>
        <begin position="426"/>
        <end position="451"/>
    </location>
</feature>
<dbReference type="GO" id="GO:0000220">
    <property type="term" value="C:vacuolar proton-transporting V-type ATPase, V0 domain"/>
    <property type="evidence" value="ECO:0007669"/>
    <property type="project" value="InterPro"/>
</dbReference>
<keyword evidence="7 9" id="KW-0406">Ion transport</keyword>
<evidence type="ECO:0000256" key="8">
    <source>
        <dbReference type="ARBA" id="ARBA00023136"/>
    </source>
</evidence>
<dbReference type="InterPro" id="IPR026028">
    <property type="entry name" value="V-type_ATPase_116kDa_su_euka"/>
</dbReference>
<evidence type="ECO:0000256" key="2">
    <source>
        <dbReference type="ARBA" id="ARBA00009904"/>
    </source>
</evidence>
<dbReference type="EMBL" id="LYCR01000013">
    <property type="protein sequence ID" value="OGM48822.1"/>
    <property type="molecule type" value="Genomic_DNA"/>
</dbReference>
<dbReference type="PIRSF" id="PIRSF001293">
    <property type="entry name" value="ATP6V0A1"/>
    <property type="match status" value="1"/>
</dbReference>
<evidence type="ECO:0000256" key="3">
    <source>
        <dbReference type="ARBA" id="ARBA00022448"/>
    </source>
</evidence>
<gene>
    <name evidence="10" type="ORF">ABOM_003035</name>
</gene>
<feature type="transmembrane region" description="Helical" evidence="9">
    <location>
        <begin position="787"/>
        <end position="811"/>
    </location>
</feature>
<evidence type="ECO:0000256" key="5">
    <source>
        <dbReference type="ARBA" id="ARBA00022781"/>
    </source>
</evidence>
<keyword evidence="6 9" id="KW-1133">Transmembrane helix</keyword>
<feature type="transmembrane region" description="Helical" evidence="9">
    <location>
        <begin position="463"/>
        <end position="488"/>
    </location>
</feature>
<proteinExistence type="inferred from homology"/>
<dbReference type="RefSeq" id="XP_022392539.1">
    <property type="nucleotide sequence ID" value="XM_022530165.1"/>
</dbReference>
<feature type="transmembrane region" description="Helical" evidence="9">
    <location>
        <begin position="644"/>
        <end position="662"/>
    </location>
</feature>
<keyword evidence="8 9" id="KW-0472">Membrane</keyword>
<dbReference type="GeneID" id="34446425"/>
<feature type="transmembrane region" description="Helical" evidence="9">
    <location>
        <begin position="580"/>
        <end position="603"/>
    </location>
</feature>
<comment type="function">
    <text evidence="9">Essential component of the vacuolar proton pump (V-ATPase), a multimeric enzyme that catalyzes the translocation of protons across the membranes. Required for assembly and activity of the V-ATPase.</text>
</comment>
<evidence type="ECO:0000256" key="1">
    <source>
        <dbReference type="ARBA" id="ARBA00004141"/>
    </source>
</evidence>
<protein>
    <recommendedName>
        <fullName evidence="9">V-type proton ATPase subunit a</fullName>
    </recommendedName>
</protein>
<dbReference type="Pfam" id="PF01496">
    <property type="entry name" value="V_ATPase_I"/>
    <property type="match status" value="1"/>
</dbReference>
<dbReference type="InterPro" id="IPR002490">
    <property type="entry name" value="V-ATPase_116kDa_su"/>
</dbReference>
<dbReference type="PANTHER" id="PTHR11629">
    <property type="entry name" value="VACUOLAR PROTON ATPASES"/>
    <property type="match status" value="1"/>
</dbReference>
<dbReference type="OrthoDB" id="10264220at2759"/>
<dbReference type="GO" id="GO:0046961">
    <property type="term" value="F:proton-transporting ATPase activity, rotational mechanism"/>
    <property type="evidence" value="ECO:0007669"/>
    <property type="project" value="InterPro"/>
</dbReference>
<dbReference type="PANTHER" id="PTHR11629:SF63">
    <property type="entry name" value="V-TYPE PROTON ATPASE SUBUNIT A"/>
    <property type="match status" value="1"/>
</dbReference>
<comment type="caution">
    <text evidence="10">The sequence shown here is derived from an EMBL/GenBank/DDBJ whole genome shotgun (WGS) entry which is preliminary data.</text>
</comment>
<keyword evidence="11" id="KW-1185">Reference proteome</keyword>
<name>A0A1F8AAS8_9EURO</name>
<keyword evidence="5 9" id="KW-0375">Hydrogen ion transport</keyword>
<feature type="transmembrane region" description="Helical" evidence="9">
    <location>
        <begin position="550"/>
        <end position="568"/>
    </location>
</feature>
<comment type="similarity">
    <text evidence="2 9">Belongs to the V-ATPase 116 kDa subunit family.</text>
</comment>
<evidence type="ECO:0000313" key="10">
    <source>
        <dbReference type="EMBL" id="OGM48822.1"/>
    </source>
</evidence>
<keyword evidence="3 9" id="KW-0813">Transport</keyword>
<reference evidence="10 11" key="1">
    <citation type="journal article" date="2016" name="Genome Biol. Evol.">
        <title>Draft genome sequence of an aflatoxigenic Aspergillus species, A. bombycis.</title>
        <authorList>
            <person name="Moore G.G."/>
            <person name="Mack B.M."/>
            <person name="Beltz S.B."/>
            <person name="Gilbert M.K."/>
        </authorList>
    </citation>
    <scope>NUCLEOTIDE SEQUENCE [LARGE SCALE GENOMIC DNA]</scope>
    <source>
        <strain evidence="11">NRRL 26010</strain>
    </source>
</reference>